<organism evidence="4 5">
    <name type="scientific">Stieleria magnilauensis</name>
    <dbReference type="NCBI Taxonomy" id="2527963"/>
    <lineage>
        <taxon>Bacteria</taxon>
        <taxon>Pseudomonadati</taxon>
        <taxon>Planctomycetota</taxon>
        <taxon>Planctomycetia</taxon>
        <taxon>Pirellulales</taxon>
        <taxon>Pirellulaceae</taxon>
        <taxon>Stieleria</taxon>
    </lineage>
</organism>
<keyword evidence="1" id="KW-0378">Hydrolase</keyword>
<feature type="signal peptide" evidence="2">
    <location>
        <begin position="1"/>
        <end position="27"/>
    </location>
</feature>
<feature type="domain" description="Sialate O-acetylesterase" evidence="3">
    <location>
        <begin position="31"/>
        <end position="257"/>
    </location>
</feature>
<dbReference type="InterPro" id="IPR005181">
    <property type="entry name" value="SASA"/>
</dbReference>
<sequence length="398" mass="44756">MSRRRIKLIVAFTVAAITAFSFHAVSAAGPLKVYILAGQSNMQGSAHQSTFSAMRDDPAAAELLDVILDQNGDPVVCDNAWIAYRTGGRDGETVRQGKVEIGYGFDDQRIGPEYGFGIFIDQAIDEPVLIIKTAWGGKSLAVDFRPPGAGPYQPSANEKERGNVPEVESVGHYYREMIRFVQSTLRDTEGLTKLVPTYDASQGYELAGFVWFQGWNDMCNRHHIDQYTENMIHFIRDVRQEFDTPTLPFIVGILGVYGTDPDSRKFDKGLPVSDFRKAQFAAVEQYDQKVAARYRGNVVAVDSGPYYELGLSDIYWKRRLTGNWKQRVNQGQMTPEQFQAECDRYGFGDGELTAQEQRTWDRCASNAEYHYLGSGKTFIRFGNALAEAMLQLEKQRPV</sequence>
<dbReference type="InterPro" id="IPR036514">
    <property type="entry name" value="SGNH_hydro_sf"/>
</dbReference>
<evidence type="ECO:0000259" key="3">
    <source>
        <dbReference type="Pfam" id="PF03629"/>
    </source>
</evidence>
<dbReference type="EMBL" id="CP036432">
    <property type="protein sequence ID" value="QDV84468.1"/>
    <property type="molecule type" value="Genomic_DNA"/>
</dbReference>
<keyword evidence="2" id="KW-0732">Signal</keyword>
<accession>A0ABX5XR26</accession>
<proteinExistence type="predicted"/>
<name>A0ABX5XR26_9BACT</name>
<dbReference type="Proteomes" id="UP000318081">
    <property type="component" value="Chromosome"/>
</dbReference>
<dbReference type="InterPro" id="IPR052940">
    <property type="entry name" value="Carb_Esterase_6"/>
</dbReference>
<dbReference type="RefSeq" id="WP_145212748.1">
    <property type="nucleotide sequence ID" value="NZ_CP036432.1"/>
</dbReference>
<keyword evidence="5" id="KW-1185">Reference proteome</keyword>
<reference evidence="4 5" key="1">
    <citation type="submission" date="2019-02" db="EMBL/GenBank/DDBJ databases">
        <title>Deep-cultivation of Planctomycetes and their phenomic and genomic characterization uncovers novel biology.</title>
        <authorList>
            <person name="Wiegand S."/>
            <person name="Jogler M."/>
            <person name="Boedeker C."/>
            <person name="Pinto D."/>
            <person name="Vollmers J."/>
            <person name="Rivas-Marin E."/>
            <person name="Kohn T."/>
            <person name="Peeters S.H."/>
            <person name="Heuer A."/>
            <person name="Rast P."/>
            <person name="Oberbeckmann S."/>
            <person name="Bunk B."/>
            <person name="Jeske O."/>
            <person name="Meyerdierks A."/>
            <person name="Storesund J.E."/>
            <person name="Kallscheuer N."/>
            <person name="Luecker S."/>
            <person name="Lage O.M."/>
            <person name="Pohl T."/>
            <person name="Merkel B.J."/>
            <person name="Hornburger P."/>
            <person name="Mueller R.-W."/>
            <person name="Bruemmer F."/>
            <person name="Labrenz M."/>
            <person name="Spormann A.M."/>
            <person name="Op den Camp H."/>
            <person name="Overmann J."/>
            <person name="Amann R."/>
            <person name="Jetten M.S.M."/>
            <person name="Mascher T."/>
            <person name="Medema M.H."/>
            <person name="Devos D.P."/>
            <person name="Kaster A.-K."/>
            <person name="Ovreas L."/>
            <person name="Rohde M."/>
            <person name="Galperin M.Y."/>
            <person name="Jogler C."/>
        </authorList>
    </citation>
    <scope>NUCLEOTIDE SEQUENCE [LARGE SCALE GENOMIC DNA]</scope>
    <source>
        <strain evidence="4 5">TBK1r</strain>
    </source>
</reference>
<gene>
    <name evidence="4" type="ORF">TBK1r_34170</name>
</gene>
<evidence type="ECO:0000313" key="5">
    <source>
        <dbReference type="Proteomes" id="UP000318081"/>
    </source>
</evidence>
<dbReference type="PANTHER" id="PTHR31988">
    <property type="entry name" value="ESTERASE, PUTATIVE (DUF303)-RELATED"/>
    <property type="match status" value="1"/>
</dbReference>
<dbReference type="Pfam" id="PF03629">
    <property type="entry name" value="SASA"/>
    <property type="match status" value="1"/>
</dbReference>
<dbReference type="PANTHER" id="PTHR31988:SF19">
    <property type="entry name" value="9-O-ACETYL-N-ACETYLNEURAMINIC ACID DEACETYLASE-RELATED"/>
    <property type="match status" value="1"/>
</dbReference>
<dbReference type="SUPFAM" id="SSF52266">
    <property type="entry name" value="SGNH hydrolase"/>
    <property type="match status" value="1"/>
</dbReference>
<dbReference type="Gene3D" id="3.40.50.1110">
    <property type="entry name" value="SGNH hydrolase"/>
    <property type="match status" value="1"/>
</dbReference>
<evidence type="ECO:0000313" key="4">
    <source>
        <dbReference type="EMBL" id="QDV84468.1"/>
    </source>
</evidence>
<evidence type="ECO:0000256" key="2">
    <source>
        <dbReference type="SAM" id="SignalP"/>
    </source>
</evidence>
<feature type="chain" id="PRO_5046837384" description="Sialate O-acetylesterase domain-containing protein" evidence="2">
    <location>
        <begin position="28"/>
        <end position="398"/>
    </location>
</feature>
<protein>
    <recommendedName>
        <fullName evidence="3">Sialate O-acetylesterase domain-containing protein</fullName>
    </recommendedName>
</protein>
<evidence type="ECO:0000256" key="1">
    <source>
        <dbReference type="ARBA" id="ARBA00022801"/>
    </source>
</evidence>